<dbReference type="EMBL" id="CAJFDI010000001">
    <property type="protein sequence ID" value="CAD5211553.1"/>
    <property type="molecule type" value="Genomic_DNA"/>
</dbReference>
<name>A0A1I7SE65_BURXY</name>
<feature type="region of interest" description="Disordered" evidence="2">
    <location>
        <begin position="1"/>
        <end position="21"/>
    </location>
</feature>
<keyword evidence="6" id="KW-1185">Reference proteome</keyword>
<sequence>MMGSNQARPIEEGEGRVEQENVEIGLVEQENVEMGLVEQENVVIGQVDQQGNEEDGGVNQERNVQVDGAVVKPELEEQLVRMEEEDREPDADDGRVHRNIIDKQHIRLAEYQLRIEERKQEISEYLEVIRELEGTVGSLQARLEDLEERIQVMANAPMLMTGLTVFTKSTMDTMT</sequence>
<keyword evidence="1" id="KW-0175">Coiled coil</keyword>
<dbReference type="Proteomes" id="UP000582659">
    <property type="component" value="Unassembled WGS sequence"/>
</dbReference>
<evidence type="ECO:0000256" key="2">
    <source>
        <dbReference type="SAM" id="MobiDB-lite"/>
    </source>
</evidence>
<feature type="coiled-coil region" evidence="1">
    <location>
        <begin position="101"/>
        <end position="156"/>
    </location>
</feature>
<dbReference type="Proteomes" id="UP000095284">
    <property type="component" value="Unplaced"/>
</dbReference>
<reference evidence="4" key="2">
    <citation type="submission" date="2020-08" db="EMBL/GenBank/DDBJ databases">
        <authorList>
            <person name="Kikuchi T."/>
        </authorList>
    </citation>
    <scope>NUCLEOTIDE SEQUENCE</scope>
    <source>
        <strain evidence="3">Ka4C1</strain>
    </source>
</reference>
<accession>A0A1I7SE65</accession>
<evidence type="ECO:0000313" key="5">
    <source>
        <dbReference type="Proteomes" id="UP000095284"/>
    </source>
</evidence>
<proteinExistence type="predicted"/>
<evidence type="ECO:0000313" key="6">
    <source>
        <dbReference type="Proteomes" id="UP000659654"/>
    </source>
</evidence>
<organism evidence="5 7">
    <name type="scientific">Bursaphelenchus xylophilus</name>
    <name type="common">Pinewood nematode worm</name>
    <name type="synonym">Aphelenchoides xylophilus</name>
    <dbReference type="NCBI Taxonomy" id="6326"/>
    <lineage>
        <taxon>Eukaryota</taxon>
        <taxon>Metazoa</taxon>
        <taxon>Ecdysozoa</taxon>
        <taxon>Nematoda</taxon>
        <taxon>Chromadorea</taxon>
        <taxon>Rhabditida</taxon>
        <taxon>Tylenchina</taxon>
        <taxon>Tylenchomorpha</taxon>
        <taxon>Aphelenchoidea</taxon>
        <taxon>Aphelenchoididae</taxon>
        <taxon>Bursaphelenchus</taxon>
    </lineage>
</organism>
<gene>
    <name evidence="3" type="ORF">BXYJ_LOCUS2486</name>
</gene>
<evidence type="ECO:0000256" key="1">
    <source>
        <dbReference type="SAM" id="Coils"/>
    </source>
</evidence>
<dbReference type="AlphaFoldDB" id="A0A1I7SE65"/>
<dbReference type="WBParaSite" id="BXY_1132300.1">
    <property type="protein sequence ID" value="BXY_1132300.1"/>
    <property type="gene ID" value="BXY_1132300"/>
</dbReference>
<dbReference type="Proteomes" id="UP000659654">
    <property type="component" value="Unassembled WGS sequence"/>
</dbReference>
<feature type="compositionally biased region" description="Basic and acidic residues" evidence="2">
    <location>
        <begin position="9"/>
        <end position="19"/>
    </location>
</feature>
<evidence type="ECO:0000313" key="7">
    <source>
        <dbReference type="WBParaSite" id="BXY_1132300.1"/>
    </source>
</evidence>
<evidence type="ECO:0000313" key="4">
    <source>
        <dbReference type="EMBL" id="CAG9088574.1"/>
    </source>
</evidence>
<dbReference type="SMR" id="A0A1I7SE65"/>
<reference evidence="7" key="1">
    <citation type="submission" date="2016-11" db="UniProtKB">
        <authorList>
            <consortium name="WormBaseParasite"/>
        </authorList>
    </citation>
    <scope>IDENTIFICATION</scope>
</reference>
<protein>
    <submittedName>
        <fullName evidence="3">(pine wood nematode) hypothetical protein</fullName>
    </submittedName>
</protein>
<evidence type="ECO:0000313" key="3">
    <source>
        <dbReference type="EMBL" id="CAD5211553.1"/>
    </source>
</evidence>
<dbReference type="EMBL" id="CAJFCV020000001">
    <property type="protein sequence ID" value="CAG9088574.1"/>
    <property type="molecule type" value="Genomic_DNA"/>
</dbReference>